<name>A0A4S1WR33_9SPHN</name>
<sequence>MQSIATGGALPLIISLVQDVTAPPASAHHPFFDTMEKVKGDIVYADRKSPFFLTIVGNIFYIGHPAFEGGLPGDDTPYTSGYLTDCSTPELSCRAAGAHIFVRSKSGLGPVSFFDDTAVIAWPNADRGWWGSGSWSYHSADLPKEYYGRPNVAYQYEVNSVGVVTRILVSYWRVGREQPLVHELKLETVRGIQL</sequence>
<reference evidence="1 2" key="1">
    <citation type="submission" date="2019-04" db="EMBL/GenBank/DDBJ databases">
        <title>Sphingomonas psychrotolerans sp. nov., isolated from soil in the Tianshan Mountains, Xinjiang, China.</title>
        <authorList>
            <person name="Luo Y."/>
            <person name="Sheng H."/>
        </authorList>
    </citation>
    <scope>NUCLEOTIDE SEQUENCE [LARGE SCALE GENOMIC DNA]</scope>
    <source>
        <strain evidence="1 2">KIS18-15</strain>
    </source>
</reference>
<protein>
    <submittedName>
        <fullName evidence="1">Uncharacterized protein</fullName>
    </submittedName>
</protein>
<evidence type="ECO:0000313" key="2">
    <source>
        <dbReference type="Proteomes" id="UP000309848"/>
    </source>
</evidence>
<dbReference type="Proteomes" id="UP000309848">
    <property type="component" value="Unassembled WGS sequence"/>
</dbReference>
<dbReference type="AlphaFoldDB" id="A0A4S1WR33"/>
<keyword evidence="2" id="KW-1185">Reference proteome</keyword>
<gene>
    <name evidence="1" type="ORF">E5A74_01200</name>
</gene>
<comment type="caution">
    <text evidence="1">The sequence shown here is derived from an EMBL/GenBank/DDBJ whole genome shotgun (WGS) entry which is preliminary data.</text>
</comment>
<accession>A0A4S1WR33</accession>
<dbReference type="RefSeq" id="WP_135982037.1">
    <property type="nucleotide sequence ID" value="NZ_JAASQM010000001.1"/>
</dbReference>
<proteinExistence type="predicted"/>
<evidence type="ECO:0000313" key="1">
    <source>
        <dbReference type="EMBL" id="TGX45828.1"/>
    </source>
</evidence>
<organism evidence="1 2">
    <name type="scientific">Sphingomonas naasensis</name>
    <dbReference type="NCBI Taxonomy" id="1344951"/>
    <lineage>
        <taxon>Bacteria</taxon>
        <taxon>Pseudomonadati</taxon>
        <taxon>Pseudomonadota</taxon>
        <taxon>Alphaproteobacteria</taxon>
        <taxon>Sphingomonadales</taxon>
        <taxon>Sphingomonadaceae</taxon>
        <taxon>Sphingomonas</taxon>
    </lineage>
</organism>
<dbReference type="EMBL" id="SRXU01000001">
    <property type="protein sequence ID" value="TGX45828.1"/>
    <property type="molecule type" value="Genomic_DNA"/>
</dbReference>